<dbReference type="Pfam" id="PF10513">
    <property type="entry name" value="EPL1"/>
    <property type="match status" value="1"/>
</dbReference>
<feature type="domain" description="Enhancer of polycomb-like N-terminal" evidence="2">
    <location>
        <begin position="1"/>
        <end position="68"/>
    </location>
</feature>
<sequence>MDERDKEWFDHNNEEARGEGTSAQGSVSASTGRTTARSAKAKGKESEEAHSILMSEDEFELVMGLFEKITQEKTEFLHHSRVWTRSLSRIFGISTSLFYSFVARYFRVIHSAQLAASAFASASPCSYHISILEGTMPRANNESSWRIIPRLNFDEANTLNESYVCFRRREKKTVRKTRASQVTSSDKLARLQTELEHPLQLAKHLLAREQLK</sequence>
<evidence type="ECO:0000313" key="4">
    <source>
        <dbReference type="Proteomes" id="UP000799118"/>
    </source>
</evidence>
<evidence type="ECO:0000313" key="3">
    <source>
        <dbReference type="EMBL" id="KAE9405734.1"/>
    </source>
</evidence>
<dbReference type="InterPro" id="IPR019542">
    <property type="entry name" value="Enhancer_polycomb-like_N"/>
</dbReference>
<protein>
    <recommendedName>
        <fullName evidence="2">Enhancer of polycomb-like N-terminal domain-containing protein</fullName>
    </recommendedName>
</protein>
<gene>
    <name evidence="3" type="ORF">BT96DRAFT_316199</name>
</gene>
<dbReference type="OrthoDB" id="435275at2759"/>
<dbReference type="AlphaFoldDB" id="A0A6A4IAD2"/>
<feature type="compositionally biased region" description="Basic and acidic residues" evidence="1">
    <location>
        <begin position="1"/>
        <end position="18"/>
    </location>
</feature>
<evidence type="ECO:0000259" key="2">
    <source>
        <dbReference type="Pfam" id="PF10513"/>
    </source>
</evidence>
<keyword evidence="4" id="KW-1185">Reference proteome</keyword>
<accession>A0A6A4IAD2</accession>
<evidence type="ECO:0000256" key="1">
    <source>
        <dbReference type="SAM" id="MobiDB-lite"/>
    </source>
</evidence>
<proteinExistence type="predicted"/>
<organism evidence="3 4">
    <name type="scientific">Gymnopus androsaceus JB14</name>
    <dbReference type="NCBI Taxonomy" id="1447944"/>
    <lineage>
        <taxon>Eukaryota</taxon>
        <taxon>Fungi</taxon>
        <taxon>Dikarya</taxon>
        <taxon>Basidiomycota</taxon>
        <taxon>Agaricomycotina</taxon>
        <taxon>Agaricomycetes</taxon>
        <taxon>Agaricomycetidae</taxon>
        <taxon>Agaricales</taxon>
        <taxon>Marasmiineae</taxon>
        <taxon>Omphalotaceae</taxon>
        <taxon>Gymnopus</taxon>
    </lineage>
</organism>
<dbReference type="Proteomes" id="UP000799118">
    <property type="component" value="Unassembled WGS sequence"/>
</dbReference>
<feature type="compositionally biased region" description="Polar residues" evidence="1">
    <location>
        <begin position="21"/>
        <end position="37"/>
    </location>
</feature>
<dbReference type="EMBL" id="ML769407">
    <property type="protein sequence ID" value="KAE9405734.1"/>
    <property type="molecule type" value="Genomic_DNA"/>
</dbReference>
<reference evidence="3" key="1">
    <citation type="journal article" date="2019" name="Environ. Microbiol.">
        <title>Fungal ecological strategies reflected in gene transcription - a case study of two litter decomposers.</title>
        <authorList>
            <person name="Barbi F."/>
            <person name="Kohler A."/>
            <person name="Barry K."/>
            <person name="Baskaran P."/>
            <person name="Daum C."/>
            <person name="Fauchery L."/>
            <person name="Ihrmark K."/>
            <person name="Kuo A."/>
            <person name="LaButti K."/>
            <person name="Lipzen A."/>
            <person name="Morin E."/>
            <person name="Grigoriev I.V."/>
            <person name="Henrissat B."/>
            <person name="Lindahl B."/>
            <person name="Martin F."/>
        </authorList>
    </citation>
    <scope>NUCLEOTIDE SEQUENCE</scope>
    <source>
        <strain evidence="3">JB14</strain>
    </source>
</reference>
<feature type="region of interest" description="Disordered" evidence="1">
    <location>
        <begin position="1"/>
        <end position="49"/>
    </location>
</feature>
<name>A0A6A4IAD2_9AGAR</name>